<feature type="binding site" evidence="7">
    <location>
        <position position="126"/>
    </location>
    <ligand>
        <name>substrate</name>
    </ligand>
</feature>
<feature type="active site" description="Proton acceptor" evidence="7">
    <location>
        <position position="89"/>
    </location>
</feature>
<comment type="function">
    <text evidence="7">Catalyzes the hydrolysis of inorganic pyrophosphate (PPi) forming two phosphate ions.</text>
</comment>
<feature type="binding site" evidence="7">
    <location>
        <position position="42"/>
    </location>
    <ligand>
        <name>substrate</name>
    </ligand>
</feature>
<dbReference type="GO" id="GO:0000287">
    <property type="term" value="F:magnesium ion binding"/>
    <property type="evidence" value="ECO:0007669"/>
    <property type="project" value="UniProtKB-UniRule"/>
</dbReference>
<dbReference type="RefSeq" id="WP_138666210.1">
    <property type="nucleotide sequence ID" value="NZ_VCKY01000031.1"/>
</dbReference>
<dbReference type="Pfam" id="PF00719">
    <property type="entry name" value="Pyrophosphatase"/>
    <property type="match status" value="1"/>
</dbReference>
<name>A0A5S4FNN8_9ACTN</name>
<comment type="subcellular location">
    <subcellularLocation>
        <location evidence="7">Cytoplasm</location>
    </subcellularLocation>
</comment>
<feature type="binding site" evidence="7">
    <location>
        <position position="16"/>
    </location>
    <ligand>
        <name>substrate</name>
    </ligand>
</feature>
<feature type="binding site" evidence="7">
    <location>
        <position position="84"/>
    </location>
    <ligand>
        <name>Mg(2+)</name>
        <dbReference type="ChEBI" id="CHEBI:18420"/>
        <label>3</label>
    </ligand>
</feature>
<feature type="binding site" evidence="7">
    <location>
        <position position="57"/>
    </location>
    <ligand>
        <name>Mg(2+)</name>
        <dbReference type="ChEBI" id="CHEBI:18420"/>
        <label>1</label>
    </ligand>
</feature>
<keyword evidence="2 7" id="KW-0963">Cytoplasm</keyword>
<evidence type="ECO:0000256" key="2">
    <source>
        <dbReference type="ARBA" id="ARBA00022490"/>
    </source>
</evidence>
<evidence type="ECO:0000256" key="4">
    <source>
        <dbReference type="ARBA" id="ARBA00022801"/>
    </source>
</evidence>
<dbReference type="PANTHER" id="PTHR10286">
    <property type="entry name" value="INORGANIC PYROPHOSPHATASE"/>
    <property type="match status" value="1"/>
</dbReference>
<dbReference type="PROSITE" id="PS00387">
    <property type="entry name" value="PPASE"/>
    <property type="match status" value="1"/>
</dbReference>
<keyword evidence="5 7" id="KW-0460">Magnesium</keyword>
<comment type="catalytic activity">
    <reaction evidence="6 7">
        <text>diphosphate + H2O = 2 phosphate + H(+)</text>
        <dbReference type="Rhea" id="RHEA:24576"/>
        <dbReference type="ChEBI" id="CHEBI:15377"/>
        <dbReference type="ChEBI" id="CHEBI:15378"/>
        <dbReference type="ChEBI" id="CHEBI:33019"/>
        <dbReference type="ChEBI" id="CHEBI:43474"/>
        <dbReference type="EC" id="3.6.1.1"/>
    </reaction>
</comment>
<evidence type="ECO:0000256" key="6">
    <source>
        <dbReference type="ARBA" id="ARBA00047820"/>
    </source>
</evidence>
<dbReference type="EC" id="3.6.1.1" evidence="7"/>
<evidence type="ECO:0000313" key="9">
    <source>
        <dbReference type="Proteomes" id="UP000309128"/>
    </source>
</evidence>
<evidence type="ECO:0000256" key="5">
    <source>
        <dbReference type="ARBA" id="ARBA00022842"/>
    </source>
</evidence>
<feature type="binding site" evidence="7">
    <location>
        <position position="30"/>
    </location>
    <ligand>
        <name>substrate</name>
    </ligand>
</feature>
<proteinExistence type="inferred from homology"/>
<dbReference type="Proteomes" id="UP000309128">
    <property type="component" value="Unassembled WGS sequence"/>
</dbReference>
<dbReference type="CDD" id="cd00412">
    <property type="entry name" value="pyrophosphatase"/>
    <property type="match status" value="1"/>
</dbReference>
<feature type="binding site" evidence="7">
    <location>
        <position position="8"/>
    </location>
    <ligand>
        <name>Mg(2+)</name>
        <dbReference type="ChEBI" id="CHEBI:18420"/>
        <label>2</label>
    </ligand>
</feature>
<dbReference type="EMBL" id="VCKY01000031">
    <property type="protein sequence ID" value="TMR22278.1"/>
    <property type="molecule type" value="Genomic_DNA"/>
</dbReference>
<dbReference type="SUPFAM" id="SSF50324">
    <property type="entry name" value="Inorganic pyrophosphatase"/>
    <property type="match status" value="1"/>
</dbReference>
<dbReference type="HAMAP" id="MF_00209">
    <property type="entry name" value="Inorganic_PPase"/>
    <property type="match status" value="1"/>
</dbReference>
<dbReference type="InterPro" id="IPR036649">
    <property type="entry name" value="Pyrophosphatase_sf"/>
</dbReference>
<comment type="caution">
    <text evidence="8">The sequence shown here is derived from an EMBL/GenBank/DDBJ whole genome shotgun (WGS) entry which is preliminary data.</text>
</comment>
<dbReference type="GO" id="GO:0004427">
    <property type="term" value="F:inorganic diphosphate phosphatase activity"/>
    <property type="evidence" value="ECO:0007669"/>
    <property type="project" value="UniProtKB-UniRule"/>
</dbReference>
<comment type="subunit">
    <text evidence="7">Homohexamer.</text>
</comment>
<dbReference type="Gene3D" id="3.90.80.10">
    <property type="entry name" value="Inorganic pyrophosphatase"/>
    <property type="match status" value="1"/>
</dbReference>
<reference evidence="8 9" key="1">
    <citation type="submission" date="2019-05" db="EMBL/GenBank/DDBJ databases">
        <title>Draft genome sequence of Nonomuraea turkmeniaca DSM 43926.</title>
        <authorList>
            <person name="Saricaoglu S."/>
            <person name="Isik K."/>
        </authorList>
    </citation>
    <scope>NUCLEOTIDE SEQUENCE [LARGE SCALE GENOMIC DNA]</scope>
    <source>
        <strain evidence="8 9">DSM 43926</strain>
    </source>
</reference>
<comment type="similarity">
    <text evidence="7">Belongs to the PPase family.</text>
</comment>
<gene>
    <name evidence="7" type="primary">ppa</name>
    <name evidence="8" type="ORF">ETD86_11990</name>
</gene>
<dbReference type="GO" id="GO:0005737">
    <property type="term" value="C:cytoplasm"/>
    <property type="evidence" value="ECO:0007669"/>
    <property type="project" value="UniProtKB-SubCell"/>
</dbReference>
<feature type="binding site" evidence="7">
    <location>
        <position position="89"/>
    </location>
    <ligand>
        <name>Mg(2+)</name>
        <dbReference type="ChEBI" id="CHEBI:18420"/>
        <label>3</label>
    </ligand>
</feature>
<comment type="cofactor">
    <cofactor evidence="1 7">
        <name>Mg(2+)</name>
        <dbReference type="ChEBI" id="CHEBI:18420"/>
    </cofactor>
</comment>
<dbReference type="FunFam" id="3.90.80.10:FF:000003">
    <property type="entry name" value="Inorganic pyrophosphatase"/>
    <property type="match status" value="1"/>
</dbReference>
<dbReference type="InterPro" id="IPR008162">
    <property type="entry name" value="Pyrophosphatase"/>
</dbReference>
<feature type="binding site" evidence="7">
    <location>
        <position position="89"/>
    </location>
    <ligand>
        <name>Mg(2+)</name>
        <dbReference type="ChEBI" id="CHEBI:18420"/>
        <label>1</label>
    </ligand>
</feature>
<protein>
    <recommendedName>
        <fullName evidence="7">Inorganic pyrophosphatase</fullName>
        <ecNumber evidence="7">3.6.1.1</ecNumber>
    </recommendedName>
    <alternativeName>
        <fullName evidence="7">Pyrophosphate phospho-hydrolase</fullName>
        <shortName evidence="7">PPase</shortName>
    </alternativeName>
</protein>
<sequence length="170" mass="19051">MRFDVIVETPRGSRNKYEMDQGKRRIKLDRLLFTATAYPYDYGFVPGTLAEDDDPLDALVLGEVPTFPGCVIRVRPVAVFWMHDEHGPDAKILCVPANDSRYAHIQDLLDVDVHVLGEISHFFHVYMDLEPGKSTDTRGWEACAQAEDVIERAARQAESASSKVTPGCRG</sequence>
<organism evidence="8 9">
    <name type="scientific">Nonomuraea turkmeniaca</name>
    <dbReference type="NCBI Taxonomy" id="103838"/>
    <lineage>
        <taxon>Bacteria</taxon>
        <taxon>Bacillati</taxon>
        <taxon>Actinomycetota</taxon>
        <taxon>Actinomycetes</taxon>
        <taxon>Streptosporangiales</taxon>
        <taxon>Streptosporangiaceae</taxon>
        <taxon>Nonomuraea</taxon>
    </lineage>
</organism>
<evidence type="ECO:0000256" key="7">
    <source>
        <dbReference type="HAMAP-Rule" id="MF_00209"/>
    </source>
</evidence>
<accession>A0A5S4FNN8</accession>
<keyword evidence="9" id="KW-1185">Reference proteome</keyword>
<dbReference type="OrthoDB" id="5187599at2"/>
<keyword evidence="4 7" id="KW-0378">Hydrolase</keyword>
<keyword evidence="3 7" id="KW-0479">Metal-binding</keyword>
<feature type="binding site" evidence="7">
    <location>
        <position position="52"/>
    </location>
    <ligand>
        <name>Mg(2+)</name>
        <dbReference type="ChEBI" id="CHEBI:18420"/>
        <label>1</label>
    </ligand>
</feature>
<feature type="binding site" evidence="7">
    <location>
        <position position="57"/>
    </location>
    <ligand>
        <name>Mg(2+)</name>
        <dbReference type="ChEBI" id="CHEBI:18420"/>
        <label>2</label>
    </ligand>
</feature>
<dbReference type="AlphaFoldDB" id="A0A5S4FNN8"/>
<evidence type="ECO:0000256" key="1">
    <source>
        <dbReference type="ARBA" id="ARBA00001946"/>
    </source>
</evidence>
<dbReference type="GO" id="GO:0006796">
    <property type="term" value="P:phosphate-containing compound metabolic process"/>
    <property type="evidence" value="ECO:0007669"/>
    <property type="project" value="InterPro"/>
</dbReference>
<evidence type="ECO:0000313" key="8">
    <source>
        <dbReference type="EMBL" id="TMR22278.1"/>
    </source>
</evidence>
<evidence type="ECO:0000256" key="3">
    <source>
        <dbReference type="ARBA" id="ARBA00022723"/>
    </source>
</evidence>